<dbReference type="Proteomes" id="UP001629462">
    <property type="component" value="Unassembled WGS sequence"/>
</dbReference>
<evidence type="ECO:0000256" key="1">
    <source>
        <dbReference type="SAM" id="Phobius"/>
    </source>
</evidence>
<dbReference type="EMBL" id="JAQQDB010000040">
    <property type="protein sequence ID" value="MFM0521822.1"/>
    <property type="molecule type" value="Genomic_DNA"/>
</dbReference>
<evidence type="ECO:0000313" key="3">
    <source>
        <dbReference type="Proteomes" id="UP001629462"/>
    </source>
</evidence>
<dbReference type="RefSeq" id="WP_408163468.1">
    <property type="nucleotide sequence ID" value="NZ_JAQQDB010000040.1"/>
</dbReference>
<keyword evidence="1" id="KW-1133">Transmembrane helix</keyword>
<protein>
    <submittedName>
        <fullName evidence="2">Uncharacterized protein</fullName>
    </submittedName>
</protein>
<accession>A0ABW9CUT8</accession>
<gene>
    <name evidence="2" type="ORF">PQR08_30825</name>
</gene>
<sequence length="236" mass="26617">MWQAQLQQWQQWQQIPASLTQLNWPQWLAIAGMSSAISSIVVLLVQGLKDRVTYRRERRDAALEVAISLEGYARVCRAMMHRADWARDELDRTGNREAVKSAMLPAFLFPEKIQWRRLGHRVVSDLRDFPARIHAGREDLGSFADYGDPVALCEEVSVECAKAARDALALARETRKKHGCVPWRPGAKDADLNRDLLTFISAAEEKRDARRNRQTMSVGPAIISEAAGADSRIALQ</sequence>
<keyword evidence="1" id="KW-0812">Transmembrane</keyword>
<name>A0ABW9CUT8_9BURK</name>
<comment type="caution">
    <text evidence="2">The sequence shown here is derived from an EMBL/GenBank/DDBJ whole genome shotgun (WGS) entry which is preliminary data.</text>
</comment>
<reference evidence="2 3" key="1">
    <citation type="journal article" date="2024" name="Chem. Sci.">
        <title>Discovery of megapolipeptins by genome mining of a Burkholderiales bacteria collection.</title>
        <authorList>
            <person name="Paulo B.S."/>
            <person name="Recchia M.J.J."/>
            <person name="Lee S."/>
            <person name="Fergusson C.H."/>
            <person name="Romanowski S.B."/>
            <person name="Hernandez A."/>
            <person name="Krull N."/>
            <person name="Liu D.Y."/>
            <person name="Cavanagh H."/>
            <person name="Bos A."/>
            <person name="Gray C.A."/>
            <person name="Murphy B.T."/>
            <person name="Linington R.G."/>
            <person name="Eustaquio A.S."/>
        </authorList>
    </citation>
    <scope>NUCLEOTIDE SEQUENCE [LARGE SCALE GENOMIC DNA]</scope>
    <source>
        <strain evidence="2 3">RL17-374-BIF-D</strain>
    </source>
</reference>
<organism evidence="2 3">
    <name type="scientific">Caballeronia jiangsuensis</name>
    <dbReference type="NCBI Taxonomy" id="1458357"/>
    <lineage>
        <taxon>Bacteria</taxon>
        <taxon>Pseudomonadati</taxon>
        <taxon>Pseudomonadota</taxon>
        <taxon>Betaproteobacteria</taxon>
        <taxon>Burkholderiales</taxon>
        <taxon>Burkholderiaceae</taxon>
        <taxon>Caballeronia</taxon>
    </lineage>
</organism>
<evidence type="ECO:0000313" key="2">
    <source>
        <dbReference type="EMBL" id="MFM0521822.1"/>
    </source>
</evidence>
<keyword evidence="3" id="KW-1185">Reference proteome</keyword>
<keyword evidence="1" id="KW-0472">Membrane</keyword>
<proteinExistence type="predicted"/>
<feature type="transmembrane region" description="Helical" evidence="1">
    <location>
        <begin position="27"/>
        <end position="48"/>
    </location>
</feature>